<feature type="domain" description="Metalloprotease TldD/E C-terminal" evidence="1">
    <location>
        <begin position="219"/>
        <end position="412"/>
    </location>
</feature>
<dbReference type="EMBL" id="QGGI01000011">
    <property type="protein sequence ID" value="PWJ91269.1"/>
    <property type="molecule type" value="Genomic_DNA"/>
</dbReference>
<name>A0AA45HII6_9BACT</name>
<dbReference type="InterPro" id="IPR045569">
    <property type="entry name" value="Metalloprtase-TldD/E_C"/>
</dbReference>
<dbReference type="GO" id="GO:0005829">
    <property type="term" value="C:cytosol"/>
    <property type="evidence" value="ECO:0007669"/>
    <property type="project" value="TreeGrafter"/>
</dbReference>
<dbReference type="RefSeq" id="WP_109605091.1">
    <property type="nucleotide sequence ID" value="NZ_QGGI01000011.1"/>
</dbReference>
<comment type="caution">
    <text evidence="2">The sequence shown here is derived from an EMBL/GenBank/DDBJ whole genome shotgun (WGS) entry which is preliminary data.</text>
</comment>
<evidence type="ECO:0000313" key="2">
    <source>
        <dbReference type="EMBL" id="PWJ91269.1"/>
    </source>
</evidence>
<protein>
    <submittedName>
        <fullName evidence="2">PmbA protein</fullName>
    </submittedName>
</protein>
<organism evidence="2 3">
    <name type="scientific">Oceanotoga teriensis</name>
    <dbReference type="NCBI Taxonomy" id="515440"/>
    <lineage>
        <taxon>Bacteria</taxon>
        <taxon>Thermotogati</taxon>
        <taxon>Thermotogota</taxon>
        <taxon>Thermotogae</taxon>
        <taxon>Petrotogales</taxon>
        <taxon>Petrotogaceae</taxon>
        <taxon>Oceanotoga</taxon>
    </lineage>
</organism>
<dbReference type="GO" id="GO:0006508">
    <property type="term" value="P:proteolysis"/>
    <property type="evidence" value="ECO:0007669"/>
    <property type="project" value="InterPro"/>
</dbReference>
<reference evidence="2 3" key="1">
    <citation type="submission" date="2018-05" db="EMBL/GenBank/DDBJ databases">
        <title>Genomic Encyclopedia of Type Strains, Phase IV (KMG-IV): sequencing the most valuable type-strain genomes for metagenomic binning, comparative biology and taxonomic classification.</title>
        <authorList>
            <person name="Goeker M."/>
        </authorList>
    </citation>
    <scope>NUCLEOTIDE SEQUENCE [LARGE SCALE GENOMIC DNA]</scope>
    <source>
        <strain evidence="2 3">DSM 24906</strain>
    </source>
</reference>
<dbReference type="PANTHER" id="PTHR43421">
    <property type="entry name" value="METALLOPROTEASE PMBA"/>
    <property type="match status" value="1"/>
</dbReference>
<dbReference type="GO" id="GO:0008237">
    <property type="term" value="F:metallopeptidase activity"/>
    <property type="evidence" value="ECO:0007669"/>
    <property type="project" value="InterPro"/>
</dbReference>
<dbReference type="PANTHER" id="PTHR43421:SF1">
    <property type="entry name" value="METALLOPROTEASE PMBA"/>
    <property type="match status" value="1"/>
</dbReference>
<evidence type="ECO:0000313" key="3">
    <source>
        <dbReference type="Proteomes" id="UP000245921"/>
    </source>
</evidence>
<accession>A0AA45HII6</accession>
<keyword evidence="3" id="KW-1185">Reference proteome</keyword>
<evidence type="ECO:0000259" key="1">
    <source>
        <dbReference type="Pfam" id="PF19289"/>
    </source>
</evidence>
<dbReference type="InterPro" id="IPR036059">
    <property type="entry name" value="TldD/PmbA_sf"/>
</dbReference>
<dbReference type="SUPFAM" id="SSF111283">
    <property type="entry name" value="Putative modulator of DNA gyrase, PmbA/TldD"/>
    <property type="match status" value="1"/>
</dbReference>
<dbReference type="Pfam" id="PF19289">
    <property type="entry name" value="PmbA_TldD_3rd"/>
    <property type="match status" value="1"/>
</dbReference>
<sequence length="423" mass="49588">MIEKLKNILAKKNVENWKLNVYKEDSREFFFLEKNMDMNRRVVFEEYTLTIYKYLEGKKLSFVSFNIEPTMNEKEIEELLNNEINNLKYVENDYFPLIENNKGNFNNGKIVDFNDILKKIYDEIYIDYEDINFFINSSEIFIKNVEERVINSKGVELSSLNSIIQIDYVITYKGDEEVEINDFIEFSDYKEGFISNRIKDKILNAKSRSHCKNIVSINNVPVIINENDVKEFFEYYIQKCSADYIYKDYSNYKINDFVQKTSEKGDLINLNLISDMKNSTFSNNFDEDGVLFEDKNIINEGKLINIWGDSRYSYYLGIEPTGFAYNFEVKGGKYNNIDLRKSNYIEIMEFSDFQVDYITGDFGGEIRLARYFDGSSILAFSGGSISGNVKENESTFNFSKEVNQLNNFIGPKSLKLFNVNISF</sequence>
<proteinExistence type="predicted"/>
<dbReference type="Proteomes" id="UP000245921">
    <property type="component" value="Unassembled WGS sequence"/>
</dbReference>
<dbReference type="AlphaFoldDB" id="A0AA45HII6"/>
<gene>
    <name evidence="2" type="ORF">C7380_11177</name>
</gene>
<dbReference type="InterPro" id="IPR047657">
    <property type="entry name" value="PmbA"/>
</dbReference>